<dbReference type="RefSeq" id="WP_379909823.1">
    <property type="nucleotide sequence ID" value="NZ_JBHSWE010000001.1"/>
</dbReference>
<dbReference type="SUPFAM" id="SSF52172">
    <property type="entry name" value="CheY-like"/>
    <property type="match status" value="1"/>
</dbReference>
<sequence>MSDSNELSSTSDTPIVAAEGSERRRLRKNVHILFLGLSPQDTDPIISLLRTARLAPRGRQIEQERDFLEALSERSWDLIICSPNEGELKNSRVLHHLTRLDKDIPVIQLTDEVDCARRVKGLKEGMRAVIGKQDNELLLLTLQQELESLETRRLLRLAESRLADAERRCQQLMEVSSHGIACLEGDRIFYANPCFCHLFGYDNSSALTNLPFEQLVISEDRDELNEQLQAFKEARRKDMLMQLSAERADGSNFVANLEMQEARFEDRSCVLLTIRPDRQFRELQQAAQQDLVTGLYNRQFLQHSLDEVIQHALDGGHDCNLLYVSIDQYNIIRSEIGFEGCDQVARDIADILRRHINRAHLIARPSDDIFVVIFRDPSPDKSIRLARKLCEAIADNTTTVNNTLLHVTCSIGVTTINDNAPRPEELVSRARMAAESLRGRQGGGNGVKLYTVEVQKASDTKTARMLRDAIKAQRFRLLFQPVVALHSETDINHYEVLLRLLDPESREISPNIFLATVDHAELSQQMDRWVIQESLRELRDELEKGKRNRLFITITGSTLKDKELVGWLSETLREFRLPADRIVFQLSETDISSQLPAATEFARAVQEMHGHVCIKHFGTSTSYKEVIKAIPADYIKIDGSYVQDLASGQAHDKSFSRMVEQLNGMDKVTIAPLVEGTKVMSKLWKSGVNFIQGYYLQPPRERMDYDFFEH</sequence>
<proteinExistence type="predicted"/>
<dbReference type="Gene3D" id="3.20.20.450">
    <property type="entry name" value="EAL domain"/>
    <property type="match status" value="1"/>
</dbReference>
<dbReference type="CDD" id="cd00130">
    <property type="entry name" value="PAS"/>
    <property type="match status" value="1"/>
</dbReference>
<comment type="caution">
    <text evidence="6">The sequence shown here is derived from an EMBL/GenBank/DDBJ whole genome shotgun (WGS) entry which is preliminary data.</text>
</comment>
<dbReference type="PROSITE" id="PS50883">
    <property type="entry name" value="EAL"/>
    <property type="match status" value="1"/>
</dbReference>
<dbReference type="PROSITE" id="PS50112">
    <property type="entry name" value="PAS"/>
    <property type="match status" value="1"/>
</dbReference>
<dbReference type="Proteomes" id="UP001596422">
    <property type="component" value="Unassembled WGS sequence"/>
</dbReference>
<dbReference type="InterPro" id="IPR043128">
    <property type="entry name" value="Rev_trsase/Diguanyl_cyclase"/>
</dbReference>
<feature type="compositionally biased region" description="Polar residues" evidence="2">
    <location>
        <begin position="1"/>
        <end position="13"/>
    </location>
</feature>
<evidence type="ECO:0000256" key="1">
    <source>
        <dbReference type="SAM" id="Coils"/>
    </source>
</evidence>
<evidence type="ECO:0000256" key="2">
    <source>
        <dbReference type="SAM" id="MobiDB-lite"/>
    </source>
</evidence>
<dbReference type="PANTHER" id="PTHR44757">
    <property type="entry name" value="DIGUANYLATE CYCLASE DGCP"/>
    <property type="match status" value="1"/>
</dbReference>
<dbReference type="NCBIfam" id="TIGR00254">
    <property type="entry name" value="GGDEF"/>
    <property type="match status" value="1"/>
</dbReference>
<evidence type="ECO:0000313" key="6">
    <source>
        <dbReference type="EMBL" id="MFC6671312.1"/>
    </source>
</evidence>
<dbReference type="SUPFAM" id="SSF55073">
    <property type="entry name" value="Nucleotide cyclase"/>
    <property type="match status" value="1"/>
</dbReference>
<feature type="domain" description="GGDEF" evidence="5">
    <location>
        <begin position="317"/>
        <end position="452"/>
    </location>
</feature>
<dbReference type="Pfam" id="PF00563">
    <property type="entry name" value="EAL"/>
    <property type="match status" value="1"/>
</dbReference>
<evidence type="ECO:0000259" key="3">
    <source>
        <dbReference type="PROSITE" id="PS50112"/>
    </source>
</evidence>
<dbReference type="EMBL" id="JBHSWE010000001">
    <property type="protein sequence ID" value="MFC6671312.1"/>
    <property type="molecule type" value="Genomic_DNA"/>
</dbReference>
<dbReference type="Gene3D" id="3.30.450.20">
    <property type="entry name" value="PAS domain"/>
    <property type="match status" value="1"/>
</dbReference>
<gene>
    <name evidence="6" type="ORF">ACFQDL_15430</name>
</gene>
<dbReference type="CDD" id="cd01948">
    <property type="entry name" value="EAL"/>
    <property type="match status" value="1"/>
</dbReference>
<dbReference type="InterPro" id="IPR000014">
    <property type="entry name" value="PAS"/>
</dbReference>
<name>A0ABW2A1J7_9GAMM</name>
<dbReference type="InterPro" id="IPR035965">
    <property type="entry name" value="PAS-like_dom_sf"/>
</dbReference>
<dbReference type="InterPro" id="IPR001633">
    <property type="entry name" value="EAL_dom"/>
</dbReference>
<protein>
    <submittedName>
        <fullName evidence="6">EAL domain-containing protein</fullName>
    </submittedName>
</protein>
<organism evidence="6 7">
    <name type="scientific">Marinobacterium aestuariivivens</name>
    <dbReference type="NCBI Taxonomy" id="1698799"/>
    <lineage>
        <taxon>Bacteria</taxon>
        <taxon>Pseudomonadati</taxon>
        <taxon>Pseudomonadota</taxon>
        <taxon>Gammaproteobacteria</taxon>
        <taxon>Oceanospirillales</taxon>
        <taxon>Oceanospirillaceae</taxon>
        <taxon>Marinobacterium</taxon>
    </lineage>
</organism>
<feature type="region of interest" description="Disordered" evidence="2">
    <location>
        <begin position="1"/>
        <end position="20"/>
    </location>
</feature>
<dbReference type="NCBIfam" id="TIGR00229">
    <property type="entry name" value="sensory_box"/>
    <property type="match status" value="1"/>
</dbReference>
<dbReference type="InterPro" id="IPR011006">
    <property type="entry name" value="CheY-like_superfamily"/>
</dbReference>
<feature type="domain" description="EAL" evidence="4">
    <location>
        <begin position="459"/>
        <end position="710"/>
    </location>
</feature>
<dbReference type="Gene3D" id="3.30.70.270">
    <property type="match status" value="1"/>
</dbReference>
<evidence type="ECO:0000259" key="4">
    <source>
        <dbReference type="PROSITE" id="PS50883"/>
    </source>
</evidence>
<dbReference type="SMART" id="SM00052">
    <property type="entry name" value="EAL"/>
    <property type="match status" value="1"/>
</dbReference>
<reference evidence="7" key="1">
    <citation type="journal article" date="2019" name="Int. J. Syst. Evol. Microbiol.">
        <title>The Global Catalogue of Microorganisms (GCM) 10K type strain sequencing project: providing services to taxonomists for standard genome sequencing and annotation.</title>
        <authorList>
            <consortium name="The Broad Institute Genomics Platform"/>
            <consortium name="The Broad Institute Genome Sequencing Center for Infectious Disease"/>
            <person name="Wu L."/>
            <person name="Ma J."/>
        </authorList>
    </citation>
    <scope>NUCLEOTIDE SEQUENCE [LARGE SCALE GENOMIC DNA]</scope>
    <source>
        <strain evidence="7">NBRC 111756</strain>
    </source>
</reference>
<dbReference type="Pfam" id="PF00990">
    <property type="entry name" value="GGDEF"/>
    <property type="match status" value="1"/>
</dbReference>
<dbReference type="SMART" id="SM00267">
    <property type="entry name" value="GGDEF"/>
    <property type="match status" value="1"/>
</dbReference>
<dbReference type="Gene3D" id="3.40.50.2300">
    <property type="match status" value="1"/>
</dbReference>
<dbReference type="InterPro" id="IPR052155">
    <property type="entry name" value="Biofilm_reg_signaling"/>
</dbReference>
<dbReference type="SUPFAM" id="SSF55785">
    <property type="entry name" value="PYP-like sensor domain (PAS domain)"/>
    <property type="match status" value="1"/>
</dbReference>
<feature type="domain" description="PAS" evidence="3">
    <location>
        <begin position="184"/>
        <end position="235"/>
    </location>
</feature>
<keyword evidence="1" id="KW-0175">Coiled coil</keyword>
<feature type="coiled-coil region" evidence="1">
    <location>
        <begin position="132"/>
        <end position="175"/>
    </location>
</feature>
<dbReference type="PROSITE" id="PS50887">
    <property type="entry name" value="GGDEF"/>
    <property type="match status" value="1"/>
</dbReference>
<dbReference type="PANTHER" id="PTHR44757:SF2">
    <property type="entry name" value="BIOFILM ARCHITECTURE MAINTENANCE PROTEIN MBAA"/>
    <property type="match status" value="1"/>
</dbReference>
<dbReference type="InterPro" id="IPR029787">
    <property type="entry name" value="Nucleotide_cyclase"/>
</dbReference>
<dbReference type="InterPro" id="IPR035919">
    <property type="entry name" value="EAL_sf"/>
</dbReference>
<dbReference type="Pfam" id="PF13188">
    <property type="entry name" value="PAS_8"/>
    <property type="match status" value="1"/>
</dbReference>
<keyword evidence="7" id="KW-1185">Reference proteome</keyword>
<dbReference type="CDD" id="cd01949">
    <property type="entry name" value="GGDEF"/>
    <property type="match status" value="1"/>
</dbReference>
<dbReference type="InterPro" id="IPR000160">
    <property type="entry name" value="GGDEF_dom"/>
</dbReference>
<evidence type="ECO:0000313" key="7">
    <source>
        <dbReference type="Proteomes" id="UP001596422"/>
    </source>
</evidence>
<accession>A0ABW2A1J7</accession>
<dbReference type="SUPFAM" id="SSF141868">
    <property type="entry name" value="EAL domain-like"/>
    <property type="match status" value="1"/>
</dbReference>
<evidence type="ECO:0000259" key="5">
    <source>
        <dbReference type="PROSITE" id="PS50887"/>
    </source>
</evidence>